<dbReference type="AlphaFoldDB" id="A0A2J8KHW1"/>
<dbReference type="SUPFAM" id="SSF52540">
    <property type="entry name" value="P-loop containing nucleoside triphosphate hydrolases"/>
    <property type="match status" value="1"/>
</dbReference>
<evidence type="ECO:0000313" key="3">
    <source>
        <dbReference type="Proteomes" id="UP000236370"/>
    </source>
</evidence>
<feature type="non-terminal residue" evidence="2">
    <location>
        <position position="1"/>
    </location>
</feature>
<accession>A0A2J8KHW1</accession>
<reference evidence="2 3" key="1">
    <citation type="submission" date="2017-12" db="EMBL/GenBank/DDBJ databases">
        <title>High-resolution comparative analysis of great ape genomes.</title>
        <authorList>
            <person name="Pollen A."/>
            <person name="Hastie A."/>
            <person name="Hormozdiari F."/>
            <person name="Dougherty M."/>
            <person name="Liu R."/>
            <person name="Chaisson M."/>
            <person name="Hoppe E."/>
            <person name="Hill C."/>
            <person name="Pang A."/>
            <person name="Hillier L."/>
            <person name="Baker C."/>
            <person name="Armstrong J."/>
            <person name="Shendure J."/>
            <person name="Paten B."/>
            <person name="Wilson R."/>
            <person name="Chao H."/>
            <person name="Schneider V."/>
            <person name="Ventura M."/>
            <person name="Kronenberg Z."/>
            <person name="Murali S."/>
            <person name="Gordon D."/>
            <person name="Cantsilieris S."/>
            <person name="Munson K."/>
            <person name="Nelson B."/>
            <person name="Raja A."/>
            <person name="Underwood J."/>
            <person name="Diekhans M."/>
            <person name="Fiddes I."/>
            <person name="Haussler D."/>
            <person name="Eichler E."/>
        </authorList>
    </citation>
    <scope>NUCLEOTIDE SEQUENCE [LARGE SCALE GENOMIC DNA]</scope>
    <source>
        <strain evidence="2">Yerkes chimp pedigree #C0471</strain>
    </source>
</reference>
<dbReference type="Proteomes" id="UP000236370">
    <property type="component" value="Unassembled WGS sequence"/>
</dbReference>
<proteinExistence type="predicted"/>
<dbReference type="PROSITE" id="PS51194">
    <property type="entry name" value="HELICASE_CTER"/>
    <property type="match status" value="1"/>
</dbReference>
<dbReference type="Pfam" id="PF00271">
    <property type="entry name" value="Helicase_C"/>
    <property type="match status" value="1"/>
</dbReference>
<evidence type="ECO:0000313" key="2">
    <source>
        <dbReference type="EMBL" id="PNI34612.1"/>
    </source>
</evidence>
<dbReference type="Gene3D" id="3.40.50.300">
    <property type="entry name" value="P-loop containing nucleotide triphosphate hydrolases"/>
    <property type="match status" value="1"/>
</dbReference>
<protein>
    <submittedName>
        <fullName evidence="2">DDX59 isoform 8</fullName>
    </submittedName>
</protein>
<dbReference type="InterPro" id="IPR027417">
    <property type="entry name" value="P-loop_NTPase"/>
</dbReference>
<evidence type="ECO:0000259" key="1">
    <source>
        <dbReference type="PROSITE" id="PS51194"/>
    </source>
</evidence>
<feature type="domain" description="Helicase C-terminal" evidence="1">
    <location>
        <begin position="1"/>
        <end position="93"/>
    </location>
</feature>
<dbReference type="SMART" id="SM00490">
    <property type="entry name" value="HELICc"/>
    <property type="match status" value="1"/>
</dbReference>
<dbReference type="InterPro" id="IPR001650">
    <property type="entry name" value="Helicase_C-like"/>
</dbReference>
<sequence length="93" mass="10540">QKITGLKSISIHSEKSQIERKNILKGLLEGDYEVVVSTGVLGRGLDLISVRLVVNFDMPSSMDEYVHQSTHHNQYEVYSINRGMVQEVTCHPR</sequence>
<gene>
    <name evidence="2" type="ORF">CK820_G0038734</name>
</gene>
<dbReference type="PANTHER" id="PTHR47958">
    <property type="entry name" value="ATP-DEPENDENT RNA HELICASE DBP3"/>
    <property type="match status" value="1"/>
</dbReference>
<dbReference type="EMBL" id="NBAG03000368">
    <property type="protein sequence ID" value="PNI34612.1"/>
    <property type="molecule type" value="Genomic_DNA"/>
</dbReference>
<name>A0A2J8KHW1_PANTR</name>
<organism evidence="2 3">
    <name type="scientific">Pan troglodytes</name>
    <name type="common">Chimpanzee</name>
    <dbReference type="NCBI Taxonomy" id="9598"/>
    <lineage>
        <taxon>Eukaryota</taxon>
        <taxon>Metazoa</taxon>
        <taxon>Chordata</taxon>
        <taxon>Craniata</taxon>
        <taxon>Vertebrata</taxon>
        <taxon>Euteleostomi</taxon>
        <taxon>Mammalia</taxon>
        <taxon>Eutheria</taxon>
        <taxon>Euarchontoglires</taxon>
        <taxon>Primates</taxon>
        <taxon>Haplorrhini</taxon>
        <taxon>Catarrhini</taxon>
        <taxon>Hominidae</taxon>
        <taxon>Pan</taxon>
    </lineage>
</organism>
<comment type="caution">
    <text evidence="2">The sequence shown here is derived from an EMBL/GenBank/DDBJ whole genome shotgun (WGS) entry which is preliminary data.</text>
</comment>